<dbReference type="EMBL" id="JASBWV010000027">
    <property type="protein sequence ID" value="KAJ9118793.1"/>
    <property type="molecule type" value="Genomic_DNA"/>
</dbReference>
<dbReference type="Proteomes" id="UP001234202">
    <property type="component" value="Unassembled WGS sequence"/>
</dbReference>
<proteinExistence type="predicted"/>
<evidence type="ECO:0000313" key="1">
    <source>
        <dbReference type="EMBL" id="KAJ9118793.1"/>
    </source>
</evidence>
<accession>A0ACC2X449</accession>
<keyword evidence="2" id="KW-1185">Reference proteome</keyword>
<name>A0ACC2X449_9TREE</name>
<evidence type="ECO:0000313" key="2">
    <source>
        <dbReference type="Proteomes" id="UP001234202"/>
    </source>
</evidence>
<protein>
    <submittedName>
        <fullName evidence="1">Uncharacterized protein</fullName>
    </submittedName>
</protein>
<reference evidence="1" key="1">
    <citation type="submission" date="2023-04" db="EMBL/GenBank/DDBJ databases">
        <title>Draft Genome sequencing of Naganishia species isolated from polar environments using Oxford Nanopore Technology.</title>
        <authorList>
            <person name="Leo P."/>
            <person name="Venkateswaran K."/>
        </authorList>
    </citation>
    <scope>NUCLEOTIDE SEQUENCE</scope>
    <source>
        <strain evidence="1">DBVPG 5303</strain>
    </source>
</reference>
<sequence>MSTNPPSGAAPLPNNSRVGPSATATAAAAAPAAVTAFDDSLDQFLEKPAGQTEEQYAAVWEERWNARIDKDVGVLGEGLGKMLDIFQNGLVPSAHAVETSHLQSQLLSSTLLDSATSLLSLTNQLKLMVLLSDTTTAPVHQDKEQKALQEKVQGMREEVRRLVEKIADEEQT</sequence>
<gene>
    <name evidence="1" type="ORF">QFC24_005992</name>
</gene>
<comment type="caution">
    <text evidence="1">The sequence shown here is derived from an EMBL/GenBank/DDBJ whole genome shotgun (WGS) entry which is preliminary data.</text>
</comment>
<organism evidence="1 2">
    <name type="scientific">Naganishia onofrii</name>
    <dbReference type="NCBI Taxonomy" id="1851511"/>
    <lineage>
        <taxon>Eukaryota</taxon>
        <taxon>Fungi</taxon>
        <taxon>Dikarya</taxon>
        <taxon>Basidiomycota</taxon>
        <taxon>Agaricomycotina</taxon>
        <taxon>Tremellomycetes</taxon>
        <taxon>Filobasidiales</taxon>
        <taxon>Filobasidiaceae</taxon>
        <taxon>Naganishia</taxon>
    </lineage>
</organism>